<dbReference type="Proteomes" id="UP001162992">
    <property type="component" value="Chromosome 12"/>
</dbReference>
<keyword evidence="2" id="KW-1185">Reference proteome</keyword>
<evidence type="ECO:0000313" key="1">
    <source>
        <dbReference type="EMBL" id="KAJ7536304.1"/>
    </source>
</evidence>
<accession>A0ACC2C3A1</accession>
<protein>
    <submittedName>
        <fullName evidence="1">Uncharacterized protein</fullName>
    </submittedName>
</protein>
<name>A0ACC2C3A1_DIPCM</name>
<reference evidence="2" key="1">
    <citation type="journal article" date="2024" name="Proc. Natl. Acad. Sci. U.S.A.">
        <title>Extraordinary preservation of gene collinearity over three hundred million years revealed in homosporous lycophytes.</title>
        <authorList>
            <person name="Li C."/>
            <person name="Wickell D."/>
            <person name="Kuo L.Y."/>
            <person name="Chen X."/>
            <person name="Nie B."/>
            <person name="Liao X."/>
            <person name="Peng D."/>
            <person name="Ji J."/>
            <person name="Jenkins J."/>
            <person name="Williams M."/>
            <person name="Shu S."/>
            <person name="Plott C."/>
            <person name="Barry K."/>
            <person name="Rajasekar S."/>
            <person name="Grimwood J."/>
            <person name="Han X."/>
            <person name="Sun S."/>
            <person name="Hou Z."/>
            <person name="He W."/>
            <person name="Dai G."/>
            <person name="Sun C."/>
            <person name="Schmutz J."/>
            <person name="Leebens-Mack J.H."/>
            <person name="Li F.W."/>
            <person name="Wang L."/>
        </authorList>
    </citation>
    <scope>NUCLEOTIDE SEQUENCE [LARGE SCALE GENOMIC DNA]</scope>
    <source>
        <strain evidence="2">cv. PW_Plant_1</strain>
    </source>
</reference>
<evidence type="ECO:0000313" key="2">
    <source>
        <dbReference type="Proteomes" id="UP001162992"/>
    </source>
</evidence>
<proteinExistence type="predicted"/>
<dbReference type="EMBL" id="CM055103">
    <property type="protein sequence ID" value="KAJ7536304.1"/>
    <property type="molecule type" value="Genomic_DNA"/>
</dbReference>
<gene>
    <name evidence="1" type="ORF">O6H91_12G063800</name>
</gene>
<comment type="caution">
    <text evidence="1">The sequence shown here is derived from an EMBL/GenBank/DDBJ whole genome shotgun (WGS) entry which is preliminary data.</text>
</comment>
<sequence>MGAVGTQQRQLVLVVEGTAALGSVWPSLRSEYVDKIVRAFCGYDTTGQKLAGISGTGEMALVVFGSHGSYTGCLLQQSGWTTNLDVFIQWLSSITFAGGGFGEVAIAEGLAEALVMCCPGPSVPPISQGVERQKHCVLVAASNPHRLATPVPRPPLTTFVQQGGGSEVQAEHWWLADADTVAKAFPQCLVSLSVVSPRQLPVLKTVYNGGKRNARATDLSADVLKHPQHLVLLSEGFVEAKNALRRPAAASTTVAPSSIVKIEQQVPTVSSPPPAGQPSMVNPRVSSVSAMAIGGHVRQSISNGTLPTVTVKAEAGSISSLPNVSALSHISSSSLIQSNASAVPLNLQQTAVPAPLSGQDGLHPSLTSDTGNVLGSNSLQPLWTTGPTVGTINSLSNPAQARQLVNSGSLQGASSLSMQSSVTGLSVGAGSNTLTMGQGGLGVSQVGIGATSNSGALGNPIGAGQVATALSNAGFATGSQLGQGGLGVVHGVMGGQGSAGVSTGPGSMIPTPGITQPIPGIQSLGVGNNSMQGLQPLNITSNGAQGVQPLNMGSNSVQAAQALTVGNSAIPVVQPLSVGNSSVQALQTLGVSSSAVQSMQPIGVGNNPIQGMQQIGVGSNVVQGAQPLGVGNNAVQGVQSLNVGNAAAPGSLHVSSAVATPPQQSAGGSAKYTKLWEGILAGTRQQKPVAICKLEGYRQISAPDTLASDWPATMQIVRLIAQDYMNSKDYQGKAELLVFRPLTPHGFLVQLAEKKLCAVIQLPSQTLLLASADKPNRMIGMLFPGDMVVFKPQVPPQQQAQNSTPSLGQNFGQGQLSSQSGQLSAQARSPLMQSTTNLPGSGFLS</sequence>
<organism evidence="1 2">
    <name type="scientific">Diphasiastrum complanatum</name>
    <name type="common">Issler's clubmoss</name>
    <name type="synonym">Lycopodium complanatum</name>
    <dbReference type="NCBI Taxonomy" id="34168"/>
    <lineage>
        <taxon>Eukaryota</taxon>
        <taxon>Viridiplantae</taxon>
        <taxon>Streptophyta</taxon>
        <taxon>Embryophyta</taxon>
        <taxon>Tracheophyta</taxon>
        <taxon>Lycopodiopsida</taxon>
        <taxon>Lycopodiales</taxon>
        <taxon>Lycopodiaceae</taxon>
        <taxon>Lycopodioideae</taxon>
        <taxon>Diphasiastrum</taxon>
    </lineage>
</organism>